<keyword evidence="4" id="KW-1185">Reference proteome</keyword>
<organism evidence="3 4">
    <name type="scientific">Saccharopolyspora cebuensis</name>
    <dbReference type="NCBI Taxonomy" id="418759"/>
    <lineage>
        <taxon>Bacteria</taxon>
        <taxon>Bacillati</taxon>
        <taxon>Actinomycetota</taxon>
        <taxon>Actinomycetes</taxon>
        <taxon>Pseudonocardiales</taxon>
        <taxon>Pseudonocardiaceae</taxon>
        <taxon>Saccharopolyspora</taxon>
    </lineage>
</organism>
<dbReference type="EMBL" id="JBGEHV010000093">
    <property type="protein sequence ID" value="MEY8043408.1"/>
    <property type="molecule type" value="Genomic_DNA"/>
</dbReference>
<dbReference type="RefSeq" id="WP_345356706.1">
    <property type="nucleotide sequence ID" value="NZ_BAABII010000003.1"/>
</dbReference>
<keyword evidence="2" id="KW-0812">Transmembrane</keyword>
<evidence type="ECO:0000313" key="3">
    <source>
        <dbReference type="EMBL" id="MEY8043408.1"/>
    </source>
</evidence>
<keyword evidence="2" id="KW-1133">Transmembrane helix</keyword>
<protein>
    <submittedName>
        <fullName evidence="3">Uncharacterized protein</fullName>
    </submittedName>
</protein>
<keyword evidence="2" id="KW-0472">Membrane</keyword>
<reference evidence="3 4" key="1">
    <citation type="submission" date="2024-08" db="EMBL/GenBank/DDBJ databases">
        <title>Genome mining of Saccharopolyspora cebuensis PGLac3 from Nigerian medicinal plant.</title>
        <authorList>
            <person name="Ezeobiora C.E."/>
            <person name="Igbokwe N.H."/>
            <person name="Amin D.H."/>
            <person name="Mendie U.E."/>
        </authorList>
    </citation>
    <scope>NUCLEOTIDE SEQUENCE [LARGE SCALE GENOMIC DNA]</scope>
    <source>
        <strain evidence="3 4">PGLac3</strain>
    </source>
</reference>
<gene>
    <name evidence="3" type="ORF">AB8O55_28705</name>
</gene>
<comment type="caution">
    <text evidence="3">The sequence shown here is derived from an EMBL/GenBank/DDBJ whole genome shotgun (WGS) entry which is preliminary data.</text>
</comment>
<evidence type="ECO:0000256" key="2">
    <source>
        <dbReference type="SAM" id="Phobius"/>
    </source>
</evidence>
<feature type="transmembrane region" description="Helical" evidence="2">
    <location>
        <begin position="40"/>
        <end position="60"/>
    </location>
</feature>
<proteinExistence type="predicted"/>
<feature type="region of interest" description="Disordered" evidence="1">
    <location>
        <begin position="160"/>
        <end position="182"/>
    </location>
</feature>
<evidence type="ECO:0000313" key="4">
    <source>
        <dbReference type="Proteomes" id="UP001564626"/>
    </source>
</evidence>
<evidence type="ECO:0000256" key="1">
    <source>
        <dbReference type="SAM" id="MobiDB-lite"/>
    </source>
</evidence>
<sequence>MDDRELRELFREAVSAAPESSFDERDVARASRRITARRRIAAAGGTFAAAAVLVGGLGWATGMFGGDQQQTAAVAQRTAPPPAESTGPGVLMEPMTRSAACGPPDAQLAAAVAAELPAVAATSPVPADGPCPPGTRAAKFVLRDGAAAGTVTVSVVPSPEGAEATDVRHPDGAQEAVRQTRSGQRLVVVSRPDAGSTAPYGERIPLLAGDLAARY</sequence>
<name>A0ABV4CQN8_9PSEU</name>
<dbReference type="Proteomes" id="UP001564626">
    <property type="component" value="Unassembled WGS sequence"/>
</dbReference>
<accession>A0ABV4CQN8</accession>